<dbReference type="InterPro" id="IPR014756">
    <property type="entry name" value="Ig_E-set"/>
</dbReference>
<dbReference type="GO" id="GO:0051274">
    <property type="term" value="P:beta-glucan biosynthetic process"/>
    <property type="evidence" value="ECO:0007669"/>
    <property type="project" value="TreeGrafter"/>
</dbReference>
<protein>
    <submittedName>
        <fullName evidence="7">Glucan biosynthesis protein D</fullName>
    </submittedName>
</protein>
<dbReference type="GO" id="GO:0030246">
    <property type="term" value="F:carbohydrate binding"/>
    <property type="evidence" value="ECO:0007669"/>
    <property type="project" value="InterPro"/>
</dbReference>
<evidence type="ECO:0000313" key="7">
    <source>
        <dbReference type="EMBL" id="OZY87080.1"/>
    </source>
</evidence>
<keyword evidence="8" id="KW-1185">Reference proteome</keyword>
<gene>
    <name evidence="7" type="ORF">CBP51_08870</name>
</gene>
<comment type="caution">
    <text evidence="7">The sequence shown here is derived from an EMBL/GenBank/DDBJ whole genome shotgun (WGS) entry which is preliminary data.</text>
</comment>
<dbReference type="Pfam" id="PF04349">
    <property type="entry name" value="MdoG"/>
    <property type="match status" value="1"/>
</dbReference>
<dbReference type="GO" id="GO:0003824">
    <property type="term" value="F:catalytic activity"/>
    <property type="evidence" value="ECO:0007669"/>
    <property type="project" value="InterPro"/>
</dbReference>
<dbReference type="SUPFAM" id="SSF74650">
    <property type="entry name" value="Galactose mutarotase-like"/>
    <property type="match status" value="1"/>
</dbReference>
<reference evidence="8" key="1">
    <citation type="submission" date="2017-05" db="EMBL/GenBank/DDBJ databases">
        <authorList>
            <person name="Barney B.M."/>
        </authorList>
    </citation>
    <scope>NUCLEOTIDE SEQUENCE [LARGE SCALE GENOMIC DNA]</scope>
    <source>
        <strain evidence="8">PSBB022</strain>
    </source>
</reference>
<proteinExistence type="inferred from homology"/>
<dbReference type="STRING" id="1209072.GCA_000766945_01654"/>
<dbReference type="Proteomes" id="UP000216101">
    <property type="component" value="Unassembled WGS sequence"/>
</dbReference>
<evidence type="ECO:0000256" key="2">
    <source>
        <dbReference type="ARBA" id="ARBA00005001"/>
    </source>
</evidence>
<dbReference type="AlphaFoldDB" id="A0A266QBA0"/>
<sequence length="545" mass="61260">MSIMCNDKKTGAGPNARARLFGLVVSCTLGLGLSGWVAAQQNAPAPAVAPAAASDIVTPALFDAIAERAKKLAKRDYAPIETNIPAALANMDYDQYRSIRFRPEAAIWHKESLFELQLFHPGFLYREPIVLHMANDTPESYVQFKQEFFNYDGPAAPLAGVAPDNIGFAGFRIHYPLNSNDYKDEFVVFQGASYFRMVGPGLAYGLSARGLAIDTAEPKGEEFPVFREFWLIKPGPNDTHLVIYALLDSPSITGAYRFEIMPGAPTEMAVEARLFARKDIQKVGIAPLTSMYMWGENHTRFVDDFRPEVHDSDGLLMAASNGEWIWRPISNHRQLRVSSMLDENPRGFGLLQRDRDFDHYMDMEARYEKRPSMWVMPEGDWGKGRAELVEIPSDSETNDNVVAYWVPAKSMKAGSSATYKYRLRSFDDYLPENVGAKVIRTRIGWGANPGQANPPPLSKRKFVIDFRSGELDNLSTDSPLVAELQKSSGTISELSVRQLPDGRTWRASFKLEPEGNNVADMRLYLKLRDQRLSEVWSYVWYPDAI</sequence>
<dbReference type="PIRSF" id="PIRSF006281">
    <property type="entry name" value="MdoG"/>
    <property type="match status" value="1"/>
</dbReference>
<comment type="similarity">
    <text evidence="3">Belongs to the OpgD/OpgG family.</text>
</comment>
<evidence type="ECO:0000256" key="4">
    <source>
        <dbReference type="ARBA" id="ARBA00022729"/>
    </source>
</evidence>
<dbReference type="EMBL" id="NHNI01000001">
    <property type="protein sequence ID" value="OZY87080.1"/>
    <property type="molecule type" value="Genomic_DNA"/>
</dbReference>
<keyword evidence="5" id="KW-0574">Periplasm</keyword>
<dbReference type="UniPathway" id="UPA00637"/>
<dbReference type="Gene3D" id="2.70.98.10">
    <property type="match status" value="1"/>
</dbReference>
<dbReference type="InterPro" id="IPR011013">
    <property type="entry name" value="Gal_mutarotase_sf_dom"/>
</dbReference>
<comment type="subcellular location">
    <subcellularLocation>
        <location evidence="1">Periplasm</location>
    </subcellularLocation>
</comment>
<organism evidence="7 8">
    <name type="scientific">Cellvibrio mixtus</name>
    <dbReference type="NCBI Taxonomy" id="39650"/>
    <lineage>
        <taxon>Bacteria</taxon>
        <taxon>Pseudomonadati</taxon>
        <taxon>Pseudomonadota</taxon>
        <taxon>Gammaproteobacteria</taxon>
        <taxon>Cellvibrionales</taxon>
        <taxon>Cellvibrionaceae</taxon>
        <taxon>Cellvibrio</taxon>
    </lineage>
</organism>
<keyword evidence="4" id="KW-0732">Signal</keyword>
<accession>A0A266QBA0</accession>
<dbReference type="GO" id="GO:0030288">
    <property type="term" value="C:outer membrane-bounded periplasmic space"/>
    <property type="evidence" value="ECO:0007669"/>
    <property type="project" value="TreeGrafter"/>
</dbReference>
<dbReference type="FunFam" id="2.70.98.10:FF:000001">
    <property type="entry name" value="Glucans biosynthesis protein G"/>
    <property type="match status" value="1"/>
</dbReference>
<evidence type="ECO:0000256" key="1">
    <source>
        <dbReference type="ARBA" id="ARBA00004418"/>
    </source>
</evidence>
<dbReference type="SUPFAM" id="SSF81296">
    <property type="entry name" value="E set domains"/>
    <property type="match status" value="1"/>
</dbReference>
<dbReference type="Gene3D" id="2.60.40.10">
    <property type="entry name" value="Immunoglobulins"/>
    <property type="match status" value="1"/>
</dbReference>
<name>A0A266QBA0_9GAMM</name>
<dbReference type="PANTHER" id="PTHR30504">
    <property type="entry name" value="GLUCANS BIOSYNTHESIS PROTEIN"/>
    <property type="match status" value="1"/>
</dbReference>
<dbReference type="InterPro" id="IPR007444">
    <property type="entry name" value="Glucan_biosyn_MdoG_C"/>
</dbReference>
<evidence type="ECO:0000259" key="6">
    <source>
        <dbReference type="Pfam" id="PF04349"/>
    </source>
</evidence>
<dbReference type="InterPro" id="IPR013783">
    <property type="entry name" value="Ig-like_fold"/>
</dbReference>
<evidence type="ECO:0000256" key="5">
    <source>
        <dbReference type="ARBA" id="ARBA00022764"/>
    </source>
</evidence>
<evidence type="ECO:0000256" key="3">
    <source>
        <dbReference type="ARBA" id="ARBA00009284"/>
    </source>
</evidence>
<evidence type="ECO:0000313" key="8">
    <source>
        <dbReference type="Proteomes" id="UP000216101"/>
    </source>
</evidence>
<comment type="pathway">
    <text evidence="2">Glycan metabolism; osmoregulated periplasmic glucan (OPG) biosynthesis.</text>
</comment>
<feature type="domain" description="Glucan biosynthesis periplasmic MdoG C-terminal" evidence="6">
    <location>
        <begin position="62"/>
        <end position="540"/>
    </location>
</feature>
<dbReference type="PANTHER" id="PTHR30504:SF2">
    <property type="entry name" value="GLUCANS BIOSYNTHESIS PROTEIN G"/>
    <property type="match status" value="1"/>
</dbReference>
<dbReference type="InterPro" id="IPR014438">
    <property type="entry name" value="Glucan_biosyn_MdoG/MdoD"/>
</dbReference>
<dbReference type="InterPro" id="IPR014718">
    <property type="entry name" value="GH-type_carb-bd"/>
</dbReference>